<dbReference type="Proteomes" id="UP001174136">
    <property type="component" value="Unassembled WGS sequence"/>
</dbReference>
<dbReference type="PANTHER" id="PTHR34488:SF1">
    <property type="entry name" value="SI:CH211-245H14.1-RELATED"/>
    <property type="match status" value="1"/>
</dbReference>
<feature type="transmembrane region" description="Helical" evidence="2">
    <location>
        <begin position="484"/>
        <end position="502"/>
    </location>
</feature>
<evidence type="ECO:0000313" key="4">
    <source>
        <dbReference type="Proteomes" id="UP001174136"/>
    </source>
</evidence>
<feature type="compositionally biased region" description="Basic and acidic residues" evidence="1">
    <location>
        <begin position="184"/>
        <end position="193"/>
    </location>
</feature>
<protein>
    <submittedName>
        <fullName evidence="3">Uncharacterized protein</fullName>
    </submittedName>
</protein>
<keyword evidence="2" id="KW-0812">Transmembrane</keyword>
<evidence type="ECO:0000313" key="3">
    <source>
        <dbReference type="EMBL" id="KAK0134213.1"/>
    </source>
</evidence>
<dbReference type="EMBL" id="JAOPHQ010005725">
    <property type="protein sequence ID" value="KAK0134213.1"/>
    <property type="molecule type" value="Genomic_DNA"/>
</dbReference>
<dbReference type="AlphaFoldDB" id="A0AA47M5Z6"/>
<keyword evidence="2" id="KW-0472">Membrane</keyword>
<accession>A0AA47M5Z6</accession>
<gene>
    <name evidence="3" type="ORF">N1851_030225</name>
</gene>
<feature type="region of interest" description="Disordered" evidence="1">
    <location>
        <begin position="1"/>
        <end position="27"/>
    </location>
</feature>
<feature type="transmembrane region" description="Helical" evidence="2">
    <location>
        <begin position="458"/>
        <end position="478"/>
    </location>
</feature>
<sequence>MVPAPQTSSIDPKKSPRAPDAQPVTEVPSSVAAQQMVSEAFEVLTGVRQGCLLSPFLFLLCIDWTMKQATNNSRTGIQWSLTEQLEEAQVLSDQDLRTLTREDLQELLPGPQNLLQRKAVYELIHQQKPIGELLKDLKALIPAESLKDNGVLIGYLTIMKDLLTQVEKVQTFFKEHVRLLEEHSKAEKGEVKPDVGPSPSSPESSQGDDIDHVPDMVPAPQTSSIDPKKSPRAPDAQPVTEVPSSVAAQQMELPTVKFLSIVRGKTLGCENTLLDLVKSLGKVTLVQTDESNDPQLIIVFCPITSRIDSDLENVMSKFPASLRDKPLILVMMHHTRNPNEGAIQTPGLISKKSSWNIVLDVNVFYHDSVPGLLTSDMNNQAVAQMHAMLLKHSEKAESICESVSDGDIKVVVRVHVTVWVVMTNVLMVVLTTRVVVWVHVPVWVVMTNVLMVVMTPRVVVWVHVPVWVVMTNVLMVVLTPRVVVWVHVPVWVVMTNVLMVVLTPRVVVWVHVPVWVVMTNVLMVVLTPRVVVWVHVPVWVVMTNVLMVVMTPRVVVWVHVPVWVVMTNVLMVVLTPRVVVWVVMTNVLMVVMTARVVVWVHVIVVAV</sequence>
<dbReference type="PANTHER" id="PTHR34488">
    <property type="entry name" value="SI:CH211-245H14.1-RELATED"/>
    <property type="match status" value="1"/>
</dbReference>
<evidence type="ECO:0000256" key="1">
    <source>
        <dbReference type="SAM" id="MobiDB-lite"/>
    </source>
</evidence>
<feature type="transmembrane region" description="Helical" evidence="2">
    <location>
        <begin position="554"/>
        <end position="574"/>
    </location>
</feature>
<comment type="caution">
    <text evidence="3">The sequence shown here is derived from an EMBL/GenBank/DDBJ whole genome shotgun (WGS) entry which is preliminary data.</text>
</comment>
<name>A0AA47M5Z6_MERPO</name>
<organism evidence="3 4">
    <name type="scientific">Merluccius polli</name>
    <name type="common">Benguela hake</name>
    <name type="synonym">Merluccius cadenati</name>
    <dbReference type="NCBI Taxonomy" id="89951"/>
    <lineage>
        <taxon>Eukaryota</taxon>
        <taxon>Metazoa</taxon>
        <taxon>Chordata</taxon>
        <taxon>Craniata</taxon>
        <taxon>Vertebrata</taxon>
        <taxon>Euteleostomi</taxon>
        <taxon>Actinopterygii</taxon>
        <taxon>Neopterygii</taxon>
        <taxon>Teleostei</taxon>
        <taxon>Neoteleostei</taxon>
        <taxon>Acanthomorphata</taxon>
        <taxon>Zeiogadaria</taxon>
        <taxon>Gadariae</taxon>
        <taxon>Gadiformes</taxon>
        <taxon>Gadoidei</taxon>
        <taxon>Merlucciidae</taxon>
        <taxon>Merluccius</taxon>
    </lineage>
</organism>
<evidence type="ECO:0000256" key="2">
    <source>
        <dbReference type="SAM" id="Phobius"/>
    </source>
</evidence>
<feature type="transmembrane region" description="Helical" evidence="2">
    <location>
        <begin position="514"/>
        <end position="534"/>
    </location>
</feature>
<keyword evidence="2" id="KW-1133">Transmembrane helix</keyword>
<feature type="transmembrane region" description="Helical" evidence="2">
    <location>
        <begin position="418"/>
        <end position="446"/>
    </location>
</feature>
<proteinExistence type="predicted"/>
<feature type="region of interest" description="Disordered" evidence="1">
    <location>
        <begin position="184"/>
        <end position="241"/>
    </location>
</feature>
<feature type="compositionally biased region" description="Polar residues" evidence="1">
    <location>
        <begin position="1"/>
        <end position="10"/>
    </location>
</feature>
<reference evidence="3" key="1">
    <citation type="journal article" date="2023" name="Front. Mar. Sci.">
        <title>A new Merluccius polli reference genome to investigate the effects of global change in West African waters.</title>
        <authorList>
            <person name="Mateo J.L."/>
            <person name="Blanco-Fernandez C."/>
            <person name="Garcia-Vazquez E."/>
            <person name="Machado-Schiaffino G."/>
        </authorList>
    </citation>
    <scope>NUCLEOTIDE SEQUENCE</scope>
    <source>
        <strain evidence="3">C29</strain>
        <tissue evidence="3">Fin</tissue>
    </source>
</reference>
<feature type="transmembrane region" description="Helical" evidence="2">
    <location>
        <begin position="581"/>
        <end position="604"/>
    </location>
</feature>
<keyword evidence="4" id="KW-1185">Reference proteome</keyword>